<dbReference type="SUPFAM" id="SSF52540">
    <property type="entry name" value="P-loop containing nucleoside triphosphate hydrolases"/>
    <property type="match status" value="1"/>
</dbReference>
<dbReference type="InterPro" id="IPR050678">
    <property type="entry name" value="DNA_Partitioning_ATPase"/>
</dbReference>
<dbReference type="PIRSF" id="PIRSF009320">
    <property type="entry name" value="Nuc_binding_HP_1000"/>
    <property type="match status" value="1"/>
</dbReference>
<dbReference type="HOGENOM" id="CLU_037612_5_6_11"/>
<evidence type="ECO:0000313" key="2">
    <source>
        <dbReference type="EMBL" id="AHY48208.1"/>
    </source>
</evidence>
<gene>
    <name evidence="2" type="ORF">RradSPS_2925</name>
    <name evidence="3" type="ORF">SIL72_14550</name>
</gene>
<reference evidence="3" key="2">
    <citation type="submission" date="2023-11" db="EMBL/GenBank/DDBJ databases">
        <title>MicrobeMod: A computational toolkit for identifying prokaryotic methylation and restriction-modification with nanopore sequencing.</title>
        <authorList>
            <person name="Crits-Christoph A."/>
            <person name="Kang S.C."/>
            <person name="Lee H."/>
            <person name="Ostrov N."/>
        </authorList>
    </citation>
    <scope>NUCLEOTIDE SEQUENCE</scope>
    <source>
        <strain evidence="3">ATCC 51242</strain>
    </source>
</reference>
<dbReference type="CDD" id="cd02042">
    <property type="entry name" value="ParAB_family"/>
    <property type="match status" value="1"/>
</dbReference>
<dbReference type="Proteomes" id="UP000025229">
    <property type="component" value="Plasmid 1"/>
</dbReference>
<reference evidence="2 4" key="1">
    <citation type="submission" date="2014-03" db="EMBL/GenBank/DDBJ databases">
        <title>Complete genome sequence of the Radio-Resistant Rubrobacter radiotolerans RSPS-4.</title>
        <authorList>
            <person name="Egas C.C."/>
            <person name="Barroso C.C."/>
            <person name="Froufe H.J.C."/>
            <person name="Pacheco J.J."/>
            <person name="Albuquerque L.L."/>
            <person name="da Costa M.M.S."/>
        </authorList>
    </citation>
    <scope>NUCLEOTIDE SEQUENCE [LARGE SCALE GENOMIC DNA]</scope>
    <source>
        <strain evidence="2 4">RSPS-4</strain>
        <plasmid evidence="2 4">1</plasmid>
    </source>
</reference>
<geneLocation type="plasmid" evidence="2">
    <name>1</name>
</geneLocation>
<protein>
    <submittedName>
        <fullName evidence="2">CobQ/CobB/MinD/ParA nucleotide binding domain</fullName>
    </submittedName>
    <submittedName>
        <fullName evidence="3">ParA family protein</fullName>
    </submittedName>
</protein>
<name>A0A023X798_RUBRA</name>
<dbReference type="InterPro" id="IPR027417">
    <property type="entry name" value="P-loop_NTPase"/>
</dbReference>
<evidence type="ECO:0000259" key="1">
    <source>
        <dbReference type="Pfam" id="PF01656"/>
    </source>
</evidence>
<accession>A0A023X798</accession>
<dbReference type="KEGG" id="rrd:RradSPS_2925"/>
<evidence type="ECO:0000313" key="3">
    <source>
        <dbReference type="EMBL" id="MDX5895245.1"/>
    </source>
</evidence>
<keyword evidence="4" id="KW-1185">Reference proteome</keyword>
<dbReference type="PANTHER" id="PTHR13696">
    <property type="entry name" value="P-LOOP CONTAINING NUCLEOSIDE TRIPHOSPHATE HYDROLASE"/>
    <property type="match status" value="1"/>
</dbReference>
<dbReference type="EMBL" id="CP007515">
    <property type="protein sequence ID" value="AHY48208.1"/>
    <property type="molecule type" value="Genomic_DNA"/>
</dbReference>
<dbReference type="Proteomes" id="UP001281130">
    <property type="component" value="Unassembled WGS sequence"/>
</dbReference>
<sequence>MLITVTSHKGGVGKTTSAVHLAACLAQELGEGSVALVDTDPNGSALEWAARGEGGLPFPVVGADEEVDAEHVVFDSQGRLHGEDLAAAAEMSDYLVVPTTPDFLALNAVGRFLEDLDEAGECRYRVLLTMVPWYERLYCPGRAELEGAGVPTFAAWIQNRKVFQHAADAGVTVKEVNRKGAEAGWWDYTRVSRELLADLGLGPRRLRRESGRRAP</sequence>
<dbReference type="Pfam" id="PF01656">
    <property type="entry name" value="CbiA"/>
    <property type="match status" value="1"/>
</dbReference>
<feature type="domain" description="CobQ/CobB/MinD/ParA nucleotide binding" evidence="1">
    <location>
        <begin position="3"/>
        <end position="52"/>
    </location>
</feature>
<dbReference type="RefSeq" id="WP_051590035.1">
    <property type="nucleotide sequence ID" value="NZ_CP007515.1"/>
</dbReference>
<keyword evidence="2" id="KW-0614">Plasmid</keyword>
<dbReference type="EMBL" id="JAWXXX010000002">
    <property type="protein sequence ID" value="MDX5895245.1"/>
    <property type="molecule type" value="Genomic_DNA"/>
</dbReference>
<dbReference type="PANTHER" id="PTHR13696:SF96">
    <property type="entry name" value="COBQ_COBB_MIND_PARA NUCLEOTIDE BINDING DOMAIN-CONTAINING PROTEIN"/>
    <property type="match status" value="1"/>
</dbReference>
<dbReference type="AlphaFoldDB" id="A0A023X798"/>
<organism evidence="2 4">
    <name type="scientific">Rubrobacter radiotolerans</name>
    <name type="common">Arthrobacter radiotolerans</name>
    <dbReference type="NCBI Taxonomy" id="42256"/>
    <lineage>
        <taxon>Bacteria</taxon>
        <taxon>Bacillati</taxon>
        <taxon>Actinomycetota</taxon>
        <taxon>Rubrobacteria</taxon>
        <taxon>Rubrobacterales</taxon>
        <taxon>Rubrobacteraceae</taxon>
        <taxon>Rubrobacter</taxon>
    </lineage>
</organism>
<dbReference type="eggNOG" id="COG1192">
    <property type="taxonomic scope" value="Bacteria"/>
</dbReference>
<proteinExistence type="predicted"/>
<dbReference type="Gene3D" id="3.40.50.300">
    <property type="entry name" value="P-loop containing nucleotide triphosphate hydrolases"/>
    <property type="match status" value="1"/>
</dbReference>
<dbReference type="InterPro" id="IPR002586">
    <property type="entry name" value="CobQ/CobB/MinD/ParA_Nub-bd_dom"/>
</dbReference>
<evidence type="ECO:0000313" key="4">
    <source>
        <dbReference type="Proteomes" id="UP000025229"/>
    </source>
</evidence>